<dbReference type="GO" id="GO:0003676">
    <property type="term" value="F:nucleic acid binding"/>
    <property type="evidence" value="ECO:0007669"/>
    <property type="project" value="InterPro"/>
</dbReference>
<name>A0AAE1GN89_PETCI</name>
<dbReference type="InterPro" id="IPR004875">
    <property type="entry name" value="DDE_SF_endonuclease_dom"/>
</dbReference>
<organism evidence="3 4">
    <name type="scientific">Petrolisthes cinctipes</name>
    <name type="common">Flat porcelain crab</name>
    <dbReference type="NCBI Taxonomy" id="88211"/>
    <lineage>
        <taxon>Eukaryota</taxon>
        <taxon>Metazoa</taxon>
        <taxon>Ecdysozoa</taxon>
        <taxon>Arthropoda</taxon>
        <taxon>Crustacea</taxon>
        <taxon>Multicrustacea</taxon>
        <taxon>Malacostraca</taxon>
        <taxon>Eumalacostraca</taxon>
        <taxon>Eucarida</taxon>
        <taxon>Decapoda</taxon>
        <taxon>Pleocyemata</taxon>
        <taxon>Anomura</taxon>
        <taxon>Galatheoidea</taxon>
        <taxon>Porcellanidae</taxon>
        <taxon>Petrolisthes</taxon>
    </lineage>
</organism>
<dbReference type="EMBL" id="JAWQEG010000016">
    <property type="protein sequence ID" value="KAK3896099.1"/>
    <property type="molecule type" value="Genomic_DNA"/>
</dbReference>
<evidence type="ECO:0000313" key="3">
    <source>
        <dbReference type="EMBL" id="KAK3896099.1"/>
    </source>
</evidence>
<feature type="domain" description="DDE-1" evidence="2">
    <location>
        <begin position="41"/>
        <end position="102"/>
    </location>
</feature>
<sequence>MGDPVLNSQRSTFHIQHLYKTHQARTHVACLHDSYHGFYIHLQTTNIFTTKLQDTTKQVVFLPPWTTSLIHPLDQELIATLKKFYHQQVYSYLRSSTETQVELATLEDIVMSNSETEDNPDTPLLPPSKQDKDNNNTTPPPAKMSVMIFWH</sequence>
<keyword evidence="4" id="KW-1185">Reference proteome</keyword>
<comment type="caution">
    <text evidence="3">The sequence shown here is derived from an EMBL/GenBank/DDBJ whole genome shotgun (WGS) entry which is preliminary data.</text>
</comment>
<accession>A0AAE1GN89</accession>
<proteinExistence type="predicted"/>
<feature type="region of interest" description="Disordered" evidence="1">
    <location>
        <begin position="113"/>
        <end position="143"/>
    </location>
</feature>
<evidence type="ECO:0000256" key="1">
    <source>
        <dbReference type="SAM" id="MobiDB-lite"/>
    </source>
</evidence>
<evidence type="ECO:0000313" key="4">
    <source>
        <dbReference type="Proteomes" id="UP001286313"/>
    </source>
</evidence>
<protein>
    <recommendedName>
        <fullName evidence="2">DDE-1 domain-containing protein</fullName>
    </recommendedName>
</protein>
<dbReference type="Pfam" id="PF03184">
    <property type="entry name" value="DDE_1"/>
    <property type="match status" value="1"/>
</dbReference>
<dbReference type="Proteomes" id="UP001286313">
    <property type="component" value="Unassembled WGS sequence"/>
</dbReference>
<gene>
    <name evidence="3" type="ORF">Pcinc_000229</name>
</gene>
<evidence type="ECO:0000259" key="2">
    <source>
        <dbReference type="Pfam" id="PF03184"/>
    </source>
</evidence>
<reference evidence="3" key="1">
    <citation type="submission" date="2023-10" db="EMBL/GenBank/DDBJ databases">
        <title>Genome assemblies of two species of porcelain crab, Petrolisthes cinctipes and Petrolisthes manimaculis (Anomura: Porcellanidae).</title>
        <authorList>
            <person name="Angst P."/>
        </authorList>
    </citation>
    <scope>NUCLEOTIDE SEQUENCE</scope>
    <source>
        <strain evidence="3">PB745_01</strain>
        <tissue evidence="3">Gill</tissue>
    </source>
</reference>
<dbReference type="AlphaFoldDB" id="A0AAE1GN89"/>